<dbReference type="AlphaFoldDB" id="K7M822"/>
<organism evidence="2">
    <name type="scientific">Glycine max</name>
    <name type="common">Soybean</name>
    <name type="synonym">Glycine hispida</name>
    <dbReference type="NCBI Taxonomy" id="3847"/>
    <lineage>
        <taxon>Eukaryota</taxon>
        <taxon>Viridiplantae</taxon>
        <taxon>Streptophyta</taxon>
        <taxon>Embryophyta</taxon>
        <taxon>Tracheophyta</taxon>
        <taxon>Spermatophyta</taxon>
        <taxon>Magnoliopsida</taxon>
        <taxon>eudicotyledons</taxon>
        <taxon>Gunneridae</taxon>
        <taxon>Pentapetalae</taxon>
        <taxon>rosids</taxon>
        <taxon>fabids</taxon>
        <taxon>Fabales</taxon>
        <taxon>Fabaceae</taxon>
        <taxon>Papilionoideae</taxon>
        <taxon>50 kb inversion clade</taxon>
        <taxon>NPAAA clade</taxon>
        <taxon>indigoferoid/millettioid clade</taxon>
        <taxon>Phaseoleae</taxon>
        <taxon>Glycine</taxon>
        <taxon>Glycine subgen. Soja</taxon>
    </lineage>
</organism>
<accession>K7M822</accession>
<gene>
    <name evidence="1" type="ORF">GLYMA_14G195800</name>
</gene>
<reference evidence="1" key="3">
    <citation type="submission" date="2018-07" db="EMBL/GenBank/DDBJ databases">
        <title>WGS assembly of Glycine max.</title>
        <authorList>
            <person name="Schmutz J."/>
            <person name="Cannon S."/>
            <person name="Schlueter J."/>
            <person name="Ma J."/>
            <person name="Mitros T."/>
            <person name="Nelson W."/>
            <person name="Hyten D."/>
            <person name="Song Q."/>
            <person name="Thelen J."/>
            <person name="Cheng J."/>
            <person name="Xu D."/>
            <person name="Hellsten U."/>
            <person name="May G."/>
            <person name="Yu Y."/>
            <person name="Sakurai T."/>
            <person name="Umezawa T."/>
            <person name="Bhattacharyya M."/>
            <person name="Sandhu D."/>
            <person name="Valliyodan B."/>
            <person name="Lindquist E."/>
            <person name="Peto M."/>
            <person name="Grant D."/>
            <person name="Shu S."/>
            <person name="Goodstein D."/>
            <person name="Barry K."/>
            <person name="Futrell-Griggs M."/>
            <person name="Abernathy B."/>
            <person name="Du J."/>
            <person name="Tian Z."/>
            <person name="Zhu L."/>
            <person name="Gill N."/>
            <person name="Joshi T."/>
            <person name="Libault M."/>
            <person name="Sethuraman A."/>
            <person name="Zhang X."/>
            <person name="Shinozaki K."/>
            <person name="Nguyen H."/>
            <person name="Wing R."/>
            <person name="Cregan P."/>
            <person name="Specht J."/>
            <person name="Grimwood J."/>
            <person name="Rokhsar D."/>
            <person name="Stacey G."/>
            <person name="Shoemaker R."/>
            <person name="Jackson S."/>
        </authorList>
    </citation>
    <scope>NUCLEOTIDE SEQUENCE</scope>
    <source>
        <tissue evidence="1">Callus</tissue>
    </source>
</reference>
<reference evidence="2" key="2">
    <citation type="submission" date="2018-02" db="UniProtKB">
        <authorList>
            <consortium name="EnsemblPlants"/>
        </authorList>
    </citation>
    <scope>IDENTIFICATION</scope>
    <source>
        <strain evidence="2">Williams 82</strain>
    </source>
</reference>
<protein>
    <submittedName>
        <fullName evidence="1 2">Uncharacterized protein</fullName>
    </submittedName>
</protein>
<evidence type="ECO:0000313" key="1">
    <source>
        <dbReference type="EMBL" id="KRH17067.1"/>
    </source>
</evidence>
<dbReference type="Gramene" id="KRH17067">
    <property type="protein sequence ID" value="KRH17067"/>
    <property type="gene ID" value="GLYMA_14G195800"/>
</dbReference>
<reference evidence="1 2" key="1">
    <citation type="journal article" date="2010" name="Nature">
        <title>Genome sequence of the palaeopolyploid soybean.</title>
        <authorList>
            <person name="Schmutz J."/>
            <person name="Cannon S.B."/>
            <person name="Schlueter J."/>
            <person name="Ma J."/>
            <person name="Mitros T."/>
            <person name="Nelson W."/>
            <person name="Hyten D.L."/>
            <person name="Song Q."/>
            <person name="Thelen J.J."/>
            <person name="Cheng J."/>
            <person name="Xu D."/>
            <person name="Hellsten U."/>
            <person name="May G.D."/>
            <person name="Yu Y."/>
            <person name="Sakurai T."/>
            <person name="Umezawa T."/>
            <person name="Bhattacharyya M.K."/>
            <person name="Sandhu D."/>
            <person name="Valliyodan B."/>
            <person name="Lindquist E."/>
            <person name="Peto M."/>
            <person name="Grant D."/>
            <person name="Shu S."/>
            <person name="Goodstein D."/>
            <person name="Barry K."/>
            <person name="Futrell-Griggs M."/>
            <person name="Abernathy B."/>
            <person name="Du J."/>
            <person name="Tian Z."/>
            <person name="Zhu L."/>
            <person name="Gill N."/>
            <person name="Joshi T."/>
            <person name="Libault M."/>
            <person name="Sethuraman A."/>
            <person name="Zhang X.-C."/>
            <person name="Shinozaki K."/>
            <person name="Nguyen H.T."/>
            <person name="Wing R.A."/>
            <person name="Cregan P."/>
            <person name="Specht J."/>
            <person name="Grimwood J."/>
            <person name="Rokhsar D."/>
            <person name="Stacey G."/>
            <person name="Shoemaker R.C."/>
            <person name="Jackson S.A."/>
        </authorList>
    </citation>
    <scope>NUCLEOTIDE SEQUENCE [LARGE SCALE GENOMIC DNA]</scope>
    <source>
        <strain evidence="2">cv. Williams 82</strain>
        <tissue evidence="1">Callus</tissue>
    </source>
</reference>
<dbReference type="Proteomes" id="UP000008827">
    <property type="component" value="Chromosome 14"/>
</dbReference>
<proteinExistence type="predicted"/>
<evidence type="ECO:0000313" key="3">
    <source>
        <dbReference type="Proteomes" id="UP000008827"/>
    </source>
</evidence>
<evidence type="ECO:0000313" key="2">
    <source>
        <dbReference type="EnsemblPlants" id="KRH17067"/>
    </source>
</evidence>
<name>K7M822_SOYBN</name>
<dbReference type="HOGENOM" id="CLU_2241464_0_0_1"/>
<dbReference type="EMBL" id="CM000847">
    <property type="protein sequence ID" value="KRH17067.1"/>
    <property type="molecule type" value="Genomic_DNA"/>
</dbReference>
<dbReference type="EnsemblPlants" id="KRH17067">
    <property type="protein sequence ID" value="KRH17067"/>
    <property type="gene ID" value="GLYMA_14G195800"/>
</dbReference>
<keyword evidence="3" id="KW-1185">Reference proteome</keyword>
<sequence>MPCHPHAQPTQHTSAVTPARALFRREKFTHMTSDASSVSITLEPPPSASRRALLTGEHPLQLRAFVGCHGGFSAQPHDWNRLYFHFCWVYHICSKLGSYDIHAPA</sequence>
<dbReference type="PaxDb" id="3847-GLYMA14G37528.1"/>
<dbReference type="InParanoid" id="K7M822"/>